<accession>A0A418Y9U4</accession>
<reference evidence="1 2" key="2">
    <citation type="submission" date="2019-01" db="EMBL/GenBank/DDBJ databases">
        <title>Motilimonas pumilus sp. nov., isolated from the gut of sea cucumber (Apostichopus japonicus).</title>
        <authorList>
            <person name="Wang F.-Q."/>
            <person name="Ren L.-H."/>
            <person name="Lin Y.-W."/>
            <person name="Sun G.-H."/>
            <person name="Du Z.-J."/>
            <person name="Zhao J.-X."/>
            <person name="Liu X.-J."/>
            <person name="Liu L.-J."/>
        </authorList>
    </citation>
    <scope>NUCLEOTIDE SEQUENCE [LARGE SCALE GENOMIC DNA]</scope>
    <source>
        <strain evidence="1 2">PLHSC7-2</strain>
    </source>
</reference>
<organism evidence="1 2">
    <name type="scientific">Motilimonas pumila</name>
    <dbReference type="NCBI Taxonomy" id="2303987"/>
    <lineage>
        <taxon>Bacteria</taxon>
        <taxon>Pseudomonadati</taxon>
        <taxon>Pseudomonadota</taxon>
        <taxon>Gammaproteobacteria</taxon>
        <taxon>Alteromonadales</taxon>
        <taxon>Alteromonadales genera incertae sedis</taxon>
        <taxon>Motilimonas</taxon>
    </lineage>
</organism>
<name>A0A418Y9U4_9GAMM</name>
<dbReference type="OrthoDB" id="9788332at2"/>
<dbReference type="AlphaFoldDB" id="A0A418Y9U4"/>
<evidence type="ECO:0000313" key="2">
    <source>
        <dbReference type="Proteomes" id="UP000283255"/>
    </source>
</evidence>
<keyword evidence="2" id="KW-1185">Reference proteome</keyword>
<comment type="caution">
    <text evidence="1">The sequence shown here is derived from an EMBL/GenBank/DDBJ whole genome shotgun (WGS) entry which is preliminary data.</text>
</comment>
<proteinExistence type="predicted"/>
<dbReference type="RefSeq" id="WP_119912417.1">
    <property type="nucleotide sequence ID" value="NZ_QZCH01000042.1"/>
</dbReference>
<dbReference type="EMBL" id="QZCH01000042">
    <property type="protein sequence ID" value="RJG38280.1"/>
    <property type="molecule type" value="Genomic_DNA"/>
</dbReference>
<evidence type="ECO:0000313" key="1">
    <source>
        <dbReference type="EMBL" id="RJG38280.1"/>
    </source>
</evidence>
<dbReference type="Proteomes" id="UP000283255">
    <property type="component" value="Unassembled WGS sequence"/>
</dbReference>
<dbReference type="Pfam" id="PF09912">
    <property type="entry name" value="DUF2141"/>
    <property type="match status" value="1"/>
</dbReference>
<protein>
    <submittedName>
        <fullName evidence="1">DUF2141 domain-containing protein</fullName>
    </submittedName>
</protein>
<gene>
    <name evidence="1" type="ORF">D1Z90_19210</name>
</gene>
<dbReference type="InterPro" id="IPR018673">
    <property type="entry name" value="DUF2141"/>
</dbReference>
<reference evidence="1 2" key="1">
    <citation type="submission" date="2018-09" db="EMBL/GenBank/DDBJ databases">
        <authorList>
            <person name="Wang F."/>
        </authorList>
    </citation>
    <scope>NUCLEOTIDE SEQUENCE [LARGE SCALE GENOMIC DNA]</scope>
    <source>
        <strain evidence="1 2">PLHSC7-2</strain>
    </source>
</reference>
<sequence>MPHSNTLLSTAFYGLLGATSMAVCHANSLEVTINNIDTQRPGVIRVYLFTADGFPKRHQQALQQQVFTPSQPVRVSFRQVPEVFAIKAFHDENNSDSLTKNWTGIFPAEGLAFSNGATLRFRPPSFAKAKLEYSQTSGSIQLKMIYP</sequence>